<organism evidence="1 2">
    <name type="scientific">Thalictrum thalictroides</name>
    <name type="common">Rue-anemone</name>
    <name type="synonym">Anemone thalictroides</name>
    <dbReference type="NCBI Taxonomy" id="46969"/>
    <lineage>
        <taxon>Eukaryota</taxon>
        <taxon>Viridiplantae</taxon>
        <taxon>Streptophyta</taxon>
        <taxon>Embryophyta</taxon>
        <taxon>Tracheophyta</taxon>
        <taxon>Spermatophyta</taxon>
        <taxon>Magnoliopsida</taxon>
        <taxon>Ranunculales</taxon>
        <taxon>Ranunculaceae</taxon>
        <taxon>Thalictroideae</taxon>
        <taxon>Thalictrum</taxon>
    </lineage>
</organism>
<comment type="caution">
    <text evidence="1">The sequence shown here is derived from an EMBL/GenBank/DDBJ whole genome shotgun (WGS) entry which is preliminary data.</text>
</comment>
<name>A0A7J6V7G4_THATH</name>
<reference evidence="1 2" key="1">
    <citation type="submission" date="2020-06" db="EMBL/GenBank/DDBJ databases">
        <title>Transcriptomic and genomic resources for Thalictrum thalictroides and T. hernandezii: Facilitating candidate gene discovery in an emerging model plant lineage.</title>
        <authorList>
            <person name="Arias T."/>
            <person name="Riano-Pachon D.M."/>
            <person name="Di Stilio V.S."/>
        </authorList>
    </citation>
    <scope>NUCLEOTIDE SEQUENCE [LARGE SCALE GENOMIC DNA]</scope>
    <source>
        <strain evidence="2">cv. WT478/WT964</strain>
        <tissue evidence="1">Leaves</tissue>
    </source>
</reference>
<dbReference type="Proteomes" id="UP000554482">
    <property type="component" value="Unassembled WGS sequence"/>
</dbReference>
<sequence>PIVSFSLHGIDGWTLKGQVWVLIVKVIECLQQLTLQNEGSKKKDMVTVRNHRKPVELGVLEIIQ</sequence>
<dbReference type="EMBL" id="JABWDY010037200">
    <property type="protein sequence ID" value="KAF5180598.1"/>
    <property type="molecule type" value="Genomic_DNA"/>
</dbReference>
<proteinExistence type="predicted"/>
<accession>A0A7J6V7G4</accession>
<evidence type="ECO:0000313" key="1">
    <source>
        <dbReference type="EMBL" id="KAF5180598.1"/>
    </source>
</evidence>
<protein>
    <submittedName>
        <fullName evidence="1">Uncharacterized protein</fullName>
    </submittedName>
</protein>
<gene>
    <name evidence="1" type="ORF">FRX31_029815</name>
</gene>
<keyword evidence="2" id="KW-1185">Reference proteome</keyword>
<evidence type="ECO:0000313" key="2">
    <source>
        <dbReference type="Proteomes" id="UP000554482"/>
    </source>
</evidence>
<dbReference type="AlphaFoldDB" id="A0A7J6V7G4"/>
<feature type="non-terminal residue" evidence="1">
    <location>
        <position position="1"/>
    </location>
</feature>